<feature type="region of interest" description="Disordered" evidence="1">
    <location>
        <begin position="56"/>
        <end position="75"/>
    </location>
</feature>
<proteinExistence type="predicted"/>
<dbReference type="Proteomes" id="UP001497644">
    <property type="component" value="Chromosome 8"/>
</dbReference>
<evidence type="ECO:0000313" key="2">
    <source>
        <dbReference type="EMBL" id="CAL1688240.1"/>
    </source>
</evidence>
<dbReference type="AlphaFoldDB" id="A0AAV2P9E5"/>
<evidence type="ECO:0000313" key="3">
    <source>
        <dbReference type="Proteomes" id="UP001497644"/>
    </source>
</evidence>
<organism evidence="2 3">
    <name type="scientific">Lasius platythorax</name>
    <dbReference type="NCBI Taxonomy" id="488582"/>
    <lineage>
        <taxon>Eukaryota</taxon>
        <taxon>Metazoa</taxon>
        <taxon>Ecdysozoa</taxon>
        <taxon>Arthropoda</taxon>
        <taxon>Hexapoda</taxon>
        <taxon>Insecta</taxon>
        <taxon>Pterygota</taxon>
        <taxon>Neoptera</taxon>
        <taxon>Endopterygota</taxon>
        <taxon>Hymenoptera</taxon>
        <taxon>Apocrita</taxon>
        <taxon>Aculeata</taxon>
        <taxon>Formicoidea</taxon>
        <taxon>Formicidae</taxon>
        <taxon>Formicinae</taxon>
        <taxon>Lasius</taxon>
        <taxon>Lasius</taxon>
    </lineage>
</organism>
<protein>
    <submittedName>
        <fullName evidence="2">Uncharacterized protein</fullName>
    </submittedName>
</protein>
<dbReference type="EMBL" id="OZ034831">
    <property type="protein sequence ID" value="CAL1688240.1"/>
    <property type="molecule type" value="Genomic_DNA"/>
</dbReference>
<reference evidence="2" key="1">
    <citation type="submission" date="2024-04" db="EMBL/GenBank/DDBJ databases">
        <authorList>
            <consortium name="Molecular Ecology Group"/>
        </authorList>
    </citation>
    <scope>NUCLEOTIDE SEQUENCE</scope>
</reference>
<sequence>MFCLRFGQGSLAEPYNCIRDTRILSKNTYVCAINRQCCKPDGNYDHTAAMQRRKMAPTAGTGGGGQRASRSHFAGRSRQIRVETIRLLHSAAPDTPSRPVKLRFRIFSLSINAHGTVATIAVSRDPCNCKRADQATDVTLIRPDTSSDAFLETEPRELPLAAAR</sequence>
<keyword evidence="3" id="KW-1185">Reference proteome</keyword>
<evidence type="ECO:0000256" key="1">
    <source>
        <dbReference type="SAM" id="MobiDB-lite"/>
    </source>
</evidence>
<name>A0AAV2P9E5_9HYME</name>
<gene>
    <name evidence="2" type="ORF">LPLAT_LOCUS13348</name>
</gene>
<accession>A0AAV2P9E5</accession>